<gene>
    <name evidence="10" type="primary">LOC112272652</name>
</gene>
<dbReference type="RefSeq" id="XP_024356396.1">
    <property type="nucleotide sequence ID" value="XM_024500628.2"/>
</dbReference>
<dbReference type="KEGG" id="ppp:112272652"/>
<feature type="compositionally biased region" description="Polar residues" evidence="8">
    <location>
        <begin position="314"/>
        <end position="327"/>
    </location>
</feature>
<feature type="region of interest" description="Disordered" evidence="8">
    <location>
        <begin position="314"/>
        <end position="337"/>
    </location>
</feature>
<dbReference type="PANTHER" id="PTHR31089:SF22">
    <property type="entry name" value="CYCLIC DOF FACTOR 4"/>
    <property type="match status" value="1"/>
</dbReference>
<dbReference type="Gramene" id="Pp3c19_19050V3.5">
    <property type="protein sequence ID" value="Pp3c19_19050V3.5"/>
    <property type="gene ID" value="Pp3c19_19050"/>
</dbReference>
<evidence type="ECO:0000256" key="1">
    <source>
        <dbReference type="ARBA" id="ARBA00022723"/>
    </source>
</evidence>
<dbReference type="PROSITE" id="PS01361">
    <property type="entry name" value="ZF_DOF_1"/>
    <property type="match status" value="1"/>
</dbReference>
<sequence length="445" mass="48776">MIAAFGGARVPDNLSSFGRDIRFHPWEQHGQLAFTNQAGPSKAQGYMVNVQTPLMSVAVLGHGDWAMIPSSSNHEQQQQQAQLQQQEKKASQLFAQRALQERRLKPPDQVIACPRCQSLNTKFCYYNNYSLTQPRHFCKSCRRYWTAGGTLRNVPVGGGCRKNKRTKPRTPEGQNGRTGSADGDSMSVPVLQHPGFNSTSIDFLSSSEGSAFGSADPSMRADSPMCQSTEGGLPMFHPGAQSSSIAQHQLPQPFDSGIPGLNFFRNANRVPGTTLNLHPTFQMPTGDLSEMFDTSNAPRVGALSTLSEGLGTFNINPKSGRDQQSLMSLERWQAASKQHAPSGIWGLPEMAQAQANADMSRHQDAKGKMTLAMAPASGMDAPKRSQQQQQQQQHQQRPTPSWEHSNPQENPGLHYEQQSEQNYWRNPGGWPSTEAFQSSGGGQAL</sequence>
<dbReference type="EnsemblPlants" id="Pp3c19_19050V3.3">
    <property type="protein sequence ID" value="Pp3c19_19050V3.3"/>
    <property type="gene ID" value="Pp3c19_19050"/>
</dbReference>
<reference evidence="10" key="3">
    <citation type="submission" date="2020-12" db="UniProtKB">
        <authorList>
            <consortium name="EnsemblPlants"/>
        </authorList>
    </citation>
    <scope>IDENTIFICATION</scope>
</reference>
<keyword evidence="1" id="KW-0479">Metal-binding</keyword>
<dbReference type="PROSITE" id="PS50884">
    <property type="entry name" value="ZF_DOF_2"/>
    <property type="match status" value="1"/>
</dbReference>
<keyword evidence="7" id="KW-0539">Nucleus</keyword>
<evidence type="ECO:0000256" key="6">
    <source>
        <dbReference type="ARBA" id="ARBA00023163"/>
    </source>
</evidence>
<accession>A0A7I4BJ79</accession>
<keyword evidence="4" id="KW-0805">Transcription regulation</keyword>
<keyword evidence="3" id="KW-0862">Zinc</keyword>
<feature type="region of interest" description="Disordered" evidence="8">
    <location>
        <begin position="157"/>
        <end position="190"/>
    </location>
</feature>
<dbReference type="AlphaFoldDB" id="A0A7I4BJ79"/>
<dbReference type="Gramene" id="Pp3c19_19050V3.6">
    <property type="protein sequence ID" value="Pp3c19_19050V3.6"/>
    <property type="gene ID" value="Pp3c19_19050"/>
</dbReference>
<dbReference type="GO" id="GO:0008270">
    <property type="term" value="F:zinc ion binding"/>
    <property type="evidence" value="ECO:0007669"/>
    <property type="project" value="UniProtKB-KW"/>
</dbReference>
<dbReference type="PANTHER" id="PTHR31089">
    <property type="entry name" value="CYCLIC DOF FACTOR 2"/>
    <property type="match status" value="1"/>
</dbReference>
<dbReference type="GO" id="GO:0003677">
    <property type="term" value="F:DNA binding"/>
    <property type="evidence" value="ECO:0007669"/>
    <property type="project" value="UniProtKB-KW"/>
</dbReference>
<keyword evidence="5" id="KW-0238">DNA-binding</keyword>
<keyword evidence="11" id="KW-1185">Reference proteome</keyword>
<keyword evidence="6" id="KW-0804">Transcription</keyword>
<evidence type="ECO:0000313" key="10">
    <source>
        <dbReference type="EnsemblPlants" id="Pp3c19_19050V3.4"/>
    </source>
</evidence>
<dbReference type="EnsemblPlants" id="Pp3c19_19050V3.6">
    <property type="protein sequence ID" value="Pp3c19_19050V3.6"/>
    <property type="gene ID" value="Pp3c19_19050"/>
</dbReference>
<dbReference type="OrthoDB" id="1927254at2759"/>
<dbReference type="Proteomes" id="UP000006727">
    <property type="component" value="Chromosome 19"/>
</dbReference>
<evidence type="ECO:0000256" key="8">
    <source>
        <dbReference type="SAM" id="MobiDB-lite"/>
    </source>
</evidence>
<evidence type="ECO:0000256" key="3">
    <source>
        <dbReference type="ARBA" id="ARBA00022833"/>
    </source>
</evidence>
<dbReference type="InterPro" id="IPR003851">
    <property type="entry name" value="Znf_Dof"/>
</dbReference>
<feature type="region of interest" description="Disordered" evidence="8">
    <location>
        <begin position="68"/>
        <end position="89"/>
    </location>
</feature>
<dbReference type="InterPro" id="IPR045174">
    <property type="entry name" value="Dof"/>
</dbReference>
<feature type="region of interest" description="Disordered" evidence="8">
    <location>
        <begin position="375"/>
        <end position="445"/>
    </location>
</feature>
<reference evidence="10 11" key="2">
    <citation type="journal article" date="2018" name="Plant J.">
        <title>The Physcomitrella patens chromosome-scale assembly reveals moss genome structure and evolution.</title>
        <authorList>
            <person name="Lang D."/>
            <person name="Ullrich K.K."/>
            <person name="Murat F."/>
            <person name="Fuchs J."/>
            <person name="Jenkins J."/>
            <person name="Haas F.B."/>
            <person name="Piednoel M."/>
            <person name="Gundlach H."/>
            <person name="Van Bel M."/>
            <person name="Meyberg R."/>
            <person name="Vives C."/>
            <person name="Morata J."/>
            <person name="Symeonidi A."/>
            <person name="Hiss M."/>
            <person name="Muchero W."/>
            <person name="Kamisugi Y."/>
            <person name="Saleh O."/>
            <person name="Blanc G."/>
            <person name="Decker E.L."/>
            <person name="van Gessel N."/>
            <person name="Grimwood J."/>
            <person name="Hayes R.D."/>
            <person name="Graham S.W."/>
            <person name="Gunter L.E."/>
            <person name="McDaniel S.F."/>
            <person name="Hoernstein S.N.W."/>
            <person name="Larsson A."/>
            <person name="Li F.W."/>
            <person name="Perroud P.F."/>
            <person name="Phillips J."/>
            <person name="Ranjan P."/>
            <person name="Rokshar D.S."/>
            <person name="Rothfels C.J."/>
            <person name="Schneider L."/>
            <person name="Shu S."/>
            <person name="Stevenson D.W."/>
            <person name="Thummler F."/>
            <person name="Tillich M."/>
            <person name="Villarreal Aguilar J.C."/>
            <person name="Widiez T."/>
            <person name="Wong G.K."/>
            <person name="Wymore A."/>
            <person name="Zhang Y."/>
            <person name="Zimmer A.D."/>
            <person name="Quatrano R.S."/>
            <person name="Mayer K.F.X."/>
            <person name="Goodstein D."/>
            <person name="Casacuberta J.M."/>
            <person name="Vandepoele K."/>
            <person name="Reski R."/>
            <person name="Cuming A.C."/>
            <person name="Tuskan G.A."/>
            <person name="Maumus F."/>
            <person name="Salse J."/>
            <person name="Schmutz J."/>
            <person name="Rensing S.A."/>
        </authorList>
    </citation>
    <scope>NUCLEOTIDE SEQUENCE [LARGE SCALE GENOMIC DNA]</scope>
    <source>
        <strain evidence="10 11">cv. Gransden 2004</strain>
    </source>
</reference>
<dbReference type="RefSeq" id="XP_024356395.1">
    <property type="nucleotide sequence ID" value="XM_024500627.2"/>
</dbReference>
<evidence type="ECO:0000313" key="11">
    <source>
        <dbReference type="Proteomes" id="UP000006727"/>
    </source>
</evidence>
<organism evidence="10 11">
    <name type="scientific">Physcomitrium patens</name>
    <name type="common">Spreading-leaved earth moss</name>
    <name type="synonym">Physcomitrella patens</name>
    <dbReference type="NCBI Taxonomy" id="3218"/>
    <lineage>
        <taxon>Eukaryota</taxon>
        <taxon>Viridiplantae</taxon>
        <taxon>Streptophyta</taxon>
        <taxon>Embryophyta</taxon>
        <taxon>Bryophyta</taxon>
        <taxon>Bryophytina</taxon>
        <taxon>Bryopsida</taxon>
        <taxon>Funariidae</taxon>
        <taxon>Funariales</taxon>
        <taxon>Funariaceae</taxon>
        <taxon>Physcomitrium</taxon>
    </lineage>
</organism>
<dbReference type="Gramene" id="Pp3c19_19050V3.3">
    <property type="protein sequence ID" value="Pp3c19_19050V3.3"/>
    <property type="gene ID" value="Pp3c19_19050"/>
</dbReference>
<dbReference type="GeneID" id="112272652"/>
<dbReference type="EnsemblPlants" id="Pp3c19_19050V3.2">
    <property type="protein sequence ID" value="Pp3c19_19050V3.2"/>
    <property type="gene ID" value="Pp3c19_19050"/>
</dbReference>
<evidence type="ECO:0000256" key="2">
    <source>
        <dbReference type="ARBA" id="ARBA00022771"/>
    </source>
</evidence>
<dbReference type="Pfam" id="PF02701">
    <property type="entry name" value="Zn_ribbon_Dof"/>
    <property type="match status" value="1"/>
</dbReference>
<dbReference type="GO" id="GO:0003700">
    <property type="term" value="F:DNA-binding transcription factor activity"/>
    <property type="evidence" value="ECO:0007669"/>
    <property type="project" value="InterPro"/>
</dbReference>
<evidence type="ECO:0000256" key="7">
    <source>
        <dbReference type="ARBA" id="ARBA00023242"/>
    </source>
</evidence>
<dbReference type="Gramene" id="Pp3c19_19050V3.2">
    <property type="protein sequence ID" value="Pp3c19_19050V3.2"/>
    <property type="gene ID" value="Pp3c19_19050"/>
</dbReference>
<feature type="compositionally biased region" description="Low complexity" evidence="8">
    <location>
        <begin position="386"/>
        <end position="396"/>
    </location>
</feature>
<evidence type="ECO:0000256" key="5">
    <source>
        <dbReference type="ARBA" id="ARBA00023125"/>
    </source>
</evidence>
<evidence type="ECO:0000259" key="9">
    <source>
        <dbReference type="PROSITE" id="PS50884"/>
    </source>
</evidence>
<dbReference type="EnsemblPlants" id="Pp3c19_19050V3.5">
    <property type="protein sequence ID" value="Pp3c19_19050V3.5"/>
    <property type="gene ID" value="Pp3c19_19050"/>
</dbReference>
<dbReference type="Gramene" id="Pp3c19_19050V3.4">
    <property type="protein sequence ID" value="Pp3c19_19050V3.4"/>
    <property type="gene ID" value="Pp3c19_19050"/>
</dbReference>
<proteinExistence type="predicted"/>
<protein>
    <recommendedName>
        <fullName evidence="9">Dof-type domain-containing protein</fullName>
    </recommendedName>
</protein>
<keyword evidence="2" id="KW-0863">Zinc-finger</keyword>
<dbReference type="EnsemblPlants" id="Pp3c19_19050V3.4">
    <property type="protein sequence ID" value="Pp3c19_19050V3.4"/>
    <property type="gene ID" value="Pp3c19_19050"/>
</dbReference>
<name>A0A7I4BJ79_PHYPA</name>
<dbReference type="RefSeq" id="XP_024356394.1">
    <property type="nucleotide sequence ID" value="XM_024500626.2"/>
</dbReference>
<dbReference type="EMBL" id="ABEU02000019">
    <property type="status" value="NOT_ANNOTATED_CDS"/>
    <property type="molecule type" value="Genomic_DNA"/>
</dbReference>
<reference evidence="10 11" key="1">
    <citation type="journal article" date="2008" name="Science">
        <title>The Physcomitrella genome reveals evolutionary insights into the conquest of land by plants.</title>
        <authorList>
            <person name="Rensing S."/>
            <person name="Lang D."/>
            <person name="Zimmer A."/>
            <person name="Terry A."/>
            <person name="Salamov A."/>
            <person name="Shapiro H."/>
            <person name="Nishiyama T."/>
            <person name="Perroud P.-F."/>
            <person name="Lindquist E."/>
            <person name="Kamisugi Y."/>
            <person name="Tanahashi T."/>
            <person name="Sakakibara K."/>
            <person name="Fujita T."/>
            <person name="Oishi K."/>
            <person name="Shin-I T."/>
            <person name="Kuroki Y."/>
            <person name="Toyoda A."/>
            <person name="Suzuki Y."/>
            <person name="Hashimoto A."/>
            <person name="Yamaguchi K."/>
            <person name="Sugano A."/>
            <person name="Kohara Y."/>
            <person name="Fujiyama A."/>
            <person name="Anterola A."/>
            <person name="Aoki S."/>
            <person name="Ashton N."/>
            <person name="Barbazuk W.B."/>
            <person name="Barker E."/>
            <person name="Bennetzen J."/>
            <person name="Bezanilla M."/>
            <person name="Blankenship R."/>
            <person name="Cho S.H."/>
            <person name="Dutcher S."/>
            <person name="Estelle M."/>
            <person name="Fawcett J.A."/>
            <person name="Gundlach H."/>
            <person name="Hanada K."/>
            <person name="Heyl A."/>
            <person name="Hicks K.A."/>
            <person name="Hugh J."/>
            <person name="Lohr M."/>
            <person name="Mayer K."/>
            <person name="Melkozernov A."/>
            <person name="Murata T."/>
            <person name="Nelson D."/>
            <person name="Pils B."/>
            <person name="Prigge M."/>
            <person name="Reiss B."/>
            <person name="Renner T."/>
            <person name="Rombauts S."/>
            <person name="Rushton P."/>
            <person name="Sanderfoot A."/>
            <person name="Schween G."/>
            <person name="Shiu S.-H."/>
            <person name="Stueber K."/>
            <person name="Theodoulou F.L."/>
            <person name="Tu H."/>
            <person name="Van de Peer Y."/>
            <person name="Verrier P.J."/>
            <person name="Waters E."/>
            <person name="Wood A."/>
            <person name="Yang L."/>
            <person name="Cove D."/>
            <person name="Cuming A."/>
            <person name="Hasebe M."/>
            <person name="Lucas S."/>
            <person name="Mishler D.B."/>
            <person name="Reski R."/>
            <person name="Grigoriev I."/>
            <person name="Quatrano R.S."/>
            <person name="Boore J.L."/>
        </authorList>
    </citation>
    <scope>NUCLEOTIDE SEQUENCE [LARGE SCALE GENOMIC DNA]</scope>
    <source>
        <strain evidence="10 11">cv. Gransden 2004</strain>
    </source>
</reference>
<feature type="compositionally biased region" description="Low complexity" evidence="8">
    <location>
        <begin position="75"/>
        <end position="85"/>
    </location>
</feature>
<feature type="compositionally biased region" description="Polar residues" evidence="8">
    <location>
        <begin position="397"/>
        <end position="409"/>
    </location>
</feature>
<evidence type="ECO:0000256" key="4">
    <source>
        <dbReference type="ARBA" id="ARBA00023015"/>
    </source>
</evidence>
<feature type="domain" description="Dof-type" evidence="9">
    <location>
        <begin position="111"/>
        <end position="165"/>
    </location>
</feature>